<dbReference type="Pfam" id="PF13569">
    <property type="entry name" value="DUF4132"/>
    <property type="match status" value="1"/>
</dbReference>
<dbReference type="AlphaFoldDB" id="A0A7K0CC57"/>
<keyword evidence="3" id="KW-1185">Reference proteome</keyword>
<evidence type="ECO:0000259" key="1">
    <source>
        <dbReference type="Pfam" id="PF13569"/>
    </source>
</evidence>
<feature type="domain" description="DUF4132" evidence="1">
    <location>
        <begin position="591"/>
        <end position="773"/>
    </location>
</feature>
<gene>
    <name evidence="2" type="ORF">SRB5_11510</name>
</gene>
<dbReference type="EMBL" id="WEGJ01000002">
    <property type="protein sequence ID" value="MQY11037.1"/>
    <property type="molecule type" value="Genomic_DNA"/>
</dbReference>
<accession>A0A7K0CC57</accession>
<reference evidence="2 3" key="1">
    <citation type="submission" date="2019-10" db="EMBL/GenBank/DDBJ databases">
        <title>Streptomyces smaragdinus sp. nov. and Streptomyces fabii sp. nov., isolated from the gut of fungus growing-termite Macrotermes natalensis.</title>
        <authorList>
            <person name="Schwitalla J."/>
            <person name="Benndorf R."/>
            <person name="Martin K."/>
            <person name="De Beer W."/>
            <person name="Kaster A.-K."/>
            <person name="Vollmers J."/>
            <person name="Poulsen M."/>
            <person name="Beemelmanns C."/>
        </authorList>
    </citation>
    <scope>NUCLEOTIDE SEQUENCE [LARGE SCALE GENOMIC DNA]</scope>
    <source>
        <strain evidence="2 3">RB5</strain>
    </source>
</reference>
<evidence type="ECO:0000313" key="3">
    <source>
        <dbReference type="Proteomes" id="UP000466345"/>
    </source>
</evidence>
<comment type="caution">
    <text evidence="2">The sequence shown here is derived from an EMBL/GenBank/DDBJ whole genome shotgun (WGS) entry which is preliminary data.</text>
</comment>
<name>A0A7K0CC57_9ACTN</name>
<proteinExistence type="predicted"/>
<dbReference type="Proteomes" id="UP000466345">
    <property type="component" value="Unassembled WGS sequence"/>
</dbReference>
<organism evidence="2 3">
    <name type="scientific">Streptomyces smaragdinus</name>
    <dbReference type="NCBI Taxonomy" id="2585196"/>
    <lineage>
        <taxon>Bacteria</taxon>
        <taxon>Bacillati</taxon>
        <taxon>Actinomycetota</taxon>
        <taxon>Actinomycetes</taxon>
        <taxon>Kitasatosporales</taxon>
        <taxon>Streptomycetaceae</taxon>
        <taxon>Streptomyces</taxon>
    </lineage>
</organism>
<dbReference type="InterPro" id="IPR025406">
    <property type="entry name" value="DUF4132"/>
</dbReference>
<evidence type="ECO:0000313" key="2">
    <source>
        <dbReference type="EMBL" id="MQY11037.1"/>
    </source>
</evidence>
<sequence>MPEPEVVPDPGARERVRKRLEEIRPDVEHIVDKFTRTARSDAEVAFVRSISSYLRGRPDPVGAAALVRIESRFVLEGTGRLSSPEVWSDAWVAEHGLAFAARACAEVGQISARRTAGGDFVLEYGQYDAYYEWGHWVLSGAGRRMRALLAAAPEEHYTRAVRELADHRSSPLQQLVVSYLVPTRQDWVAECLAQHVSMALEKRLLWCMVGSEEQVVGLDPYPPYEPWVRDFGSLPGLVATMLDGVGPGIAPVLAKAVDRESEIKARKPYLDALALIPTDEAFELMTDRFDRDDVRPLVAAMANRFPKRALRMLTPLAGGDSKQARAAAVLLREHLRAWPELDDWDLPAHVRTAIEATENTRVEDSTPDELPKALTSGSVPSLPPWAMPVFLPQLLLSGRDRALPFDATARLIGGLARTGPRRAPAAAFRTALDACDPGSLAEWGWALFDHWRDSAEAGDNGWPLSQLRWTGDAETTRRLGAFARGVSYYDRHRKLANNALAVLASTGSDVALMQLSTVMSKAKTKGLKKRAAKLLDDVAKERGLTAEEFADRLVPDFGLDPDGGTTLDYGPRRFRIGFDEQLRPLVFNEDGTSRKSLPKPGAKDDPELAPAAHRAFAGLRKDVRALAGDHIRRMEAAMANERRWKTEDFLELLVHHPLMWHIARRLVWTHTTDDGATTTFRIAEDRTLSDLDDEAVTIPTSGTVSITHPVHLDRNLPTWSELFADYEILQPFPQLGRPVEAFTDAERNATKLDRFVGSKIPPGQILGLERQGWIRGGRGDGGMQHELTLSLPEGRTLALEITPGIPAWNPGHTEPQELLAVQIEGATFGDLDAVTASEFLLTLHTMTETL</sequence>
<protein>
    <recommendedName>
        <fullName evidence="1">DUF4132 domain-containing protein</fullName>
    </recommendedName>
</protein>